<dbReference type="SMART" id="SM00225">
    <property type="entry name" value="BTB"/>
    <property type="match status" value="1"/>
</dbReference>
<sequence>MTESTLSVPMAKRKRTHGGSELVAITRSTIWFDDGSIILQAAKVQFRVHKSVLSRNSSVFGDMFNVPQPQDEPTIDGCAIVHVSDDAEDWKNVFEILYDNVKAYKSTDDISFSLLKSMLRLGKKYEIDHLQAEGMNRLKKELPVTLDLWNEKYENPIRNGTFNILDVINLLLELGIKSLLPVAYYAFLQRYKLTGVFQAKRRDDGTTVQLWTQAREGLLLGYEALSMTITIEWATENDAGRCRFRHRIETSRRQVWHNLPTYFGLPAWDDLRDD</sequence>
<evidence type="ECO:0000313" key="2">
    <source>
        <dbReference type="EMBL" id="KDR77707.1"/>
    </source>
</evidence>
<keyword evidence="3" id="KW-1185">Reference proteome</keyword>
<dbReference type="SUPFAM" id="SSF54695">
    <property type="entry name" value="POZ domain"/>
    <property type="match status" value="1"/>
</dbReference>
<proteinExistence type="predicted"/>
<dbReference type="CDD" id="cd18186">
    <property type="entry name" value="BTB_POZ_ZBTB_KLHL-like"/>
    <property type="match status" value="1"/>
</dbReference>
<evidence type="ECO:0000259" key="1">
    <source>
        <dbReference type="PROSITE" id="PS50097"/>
    </source>
</evidence>
<dbReference type="Proteomes" id="UP000027222">
    <property type="component" value="Unassembled WGS sequence"/>
</dbReference>
<name>A0A067T5R7_GALM3</name>
<feature type="domain" description="BTB" evidence="1">
    <location>
        <begin position="33"/>
        <end position="106"/>
    </location>
</feature>
<dbReference type="OrthoDB" id="3217871at2759"/>
<reference evidence="3" key="1">
    <citation type="journal article" date="2014" name="Proc. Natl. Acad. Sci. U.S.A.">
        <title>Extensive sampling of basidiomycete genomes demonstrates inadequacy of the white-rot/brown-rot paradigm for wood decay fungi.</title>
        <authorList>
            <person name="Riley R."/>
            <person name="Salamov A.A."/>
            <person name="Brown D.W."/>
            <person name="Nagy L.G."/>
            <person name="Floudas D."/>
            <person name="Held B.W."/>
            <person name="Levasseur A."/>
            <person name="Lombard V."/>
            <person name="Morin E."/>
            <person name="Otillar R."/>
            <person name="Lindquist E.A."/>
            <person name="Sun H."/>
            <person name="LaButti K.M."/>
            <person name="Schmutz J."/>
            <person name="Jabbour D."/>
            <person name="Luo H."/>
            <person name="Baker S.E."/>
            <person name="Pisabarro A.G."/>
            <person name="Walton J.D."/>
            <person name="Blanchette R.A."/>
            <person name="Henrissat B."/>
            <person name="Martin F."/>
            <person name="Cullen D."/>
            <person name="Hibbett D.S."/>
            <person name="Grigoriev I.V."/>
        </authorList>
    </citation>
    <scope>NUCLEOTIDE SEQUENCE [LARGE SCALE GENOMIC DNA]</scope>
    <source>
        <strain evidence="3">CBS 339.88</strain>
    </source>
</reference>
<dbReference type="InterPro" id="IPR000210">
    <property type="entry name" value="BTB/POZ_dom"/>
</dbReference>
<evidence type="ECO:0000313" key="3">
    <source>
        <dbReference type="Proteomes" id="UP000027222"/>
    </source>
</evidence>
<dbReference type="EMBL" id="KL142376">
    <property type="protein sequence ID" value="KDR77707.1"/>
    <property type="molecule type" value="Genomic_DNA"/>
</dbReference>
<dbReference type="InterPro" id="IPR011333">
    <property type="entry name" value="SKP1/BTB/POZ_sf"/>
</dbReference>
<dbReference type="AlphaFoldDB" id="A0A067T5R7"/>
<protein>
    <recommendedName>
        <fullName evidence="1">BTB domain-containing protein</fullName>
    </recommendedName>
</protein>
<gene>
    <name evidence="2" type="ORF">GALMADRAFT_1326574</name>
</gene>
<dbReference type="Pfam" id="PF00651">
    <property type="entry name" value="BTB"/>
    <property type="match status" value="1"/>
</dbReference>
<accession>A0A067T5R7</accession>
<dbReference type="HOGENOM" id="CLU_033082_3_2_1"/>
<organism evidence="2 3">
    <name type="scientific">Galerina marginata (strain CBS 339.88)</name>
    <dbReference type="NCBI Taxonomy" id="685588"/>
    <lineage>
        <taxon>Eukaryota</taxon>
        <taxon>Fungi</taxon>
        <taxon>Dikarya</taxon>
        <taxon>Basidiomycota</taxon>
        <taxon>Agaricomycotina</taxon>
        <taxon>Agaricomycetes</taxon>
        <taxon>Agaricomycetidae</taxon>
        <taxon>Agaricales</taxon>
        <taxon>Agaricineae</taxon>
        <taxon>Strophariaceae</taxon>
        <taxon>Galerina</taxon>
    </lineage>
</organism>
<dbReference type="PROSITE" id="PS50097">
    <property type="entry name" value="BTB"/>
    <property type="match status" value="1"/>
</dbReference>
<dbReference type="Gene3D" id="3.30.710.10">
    <property type="entry name" value="Potassium Channel Kv1.1, Chain A"/>
    <property type="match status" value="1"/>
</dbReference>